<evidence type="ECO:0000313" key="1">
    <source>
        <dbReference type="EMBL" id="TFK24692.1"/>
    </source>
</evidence>
<evidence type="ECO:0000313" key="2">
    <source>
        <dbReference type="Proteomes" id="UP000307440"/>
    </source>
</evidence>
<dbReference type="EMBL" id="ML210196">
    <property type="protein sequence ID" value="TFK24692.1"/>
    <property type="molecule type" value="Genomic_DNA"/>
</dbReference>
<proteinExistence type="predicted"/>
<sequence>MSITTYAPVTSVTSEEYIAAGDVVAVRHGVKGRQEGLVVGSHIDYAGRQIIEVQLDGEPVVYNAWYPQVHRVRRTVYSRPVYYPQRTRTLERRVYW</sequence>
<name>A0A5C3KW79_COPMA</name>
<accession>A0A5C3KW79</accession>
<protein>
    <recommendedName>
        <fullName evidence="3">Hypervirulence associated protein TUDOR domain-containing protein</fullName>
    </recommendedName>
</protein>
<organism evidence="1 2">
    <name type="scientific">Coprinopsis marcescibilis</name>
    <name type="common">Agaric fungus</name>
    <name type="synonym">Psathyrella marcescibilis</name>
    <dbReference type="NCBI Taxonomy" id="230819"/>
    <lineage>
        <taxon>Eukaryota</taxon>
        <taxon>Fungi</taxon>
        <taxon>Dikarya</taxon>
        <taxon>Basidiomycota</taxon>
        <taxon>Agaricomycotina</taxon>
        <taxon>Agaricomycetes</taxon>
        <taxon>Agaricomycetidae</taxon>
        <taxon>Agaricales</taxon>
        <taxon>Agaricineae</taxon>
        <taxon>Psathyrellaceae</taxon>
        <taxon>Coprinopsis</taxon>
    </lineage>
</organism>
<dbReference type="OrthoDB" id="3185196at2759"/>
<reference evidence="1 2" key="1">
    <citation type="journal article" date="2019" name="Nat. Ecol. Evol.">
        <title>Megaphylogeny resolves global patterns of mushroom evolution.</title>
        <authorList>
            <person name="Varga T."/>
            <person name="Krizsan K."/>
            <person name="Foldi C."/>
            <person name="Dima B."/>
            <person name="Sanchez-Garcia M."/>
            <person name="Sanchez-Ramirez S."/>
            <person name="Szollosi G.J."/>
            <person name="Szarkandi J.G."/>
            <person name="Papp V."/>
            <person name="Albert L."/>
            <person name="Andreopoulos W."/>
            <person name="Angelini C."/>
            <person name="Antonin V."/>
            <person name="Barry K.W."/>
            <person name="Bougher N.L."/>
            <person name="Buchanan P."/>
            <person name="Buyck B."/>
            <person name="Bense V."/>
            <person name="Catcheside P."/>
            <person name="Chovatia M."/>
            <person name="Cooper J."/>
            <person name="Damon W."/>
            <person name="Desjardin D."/>
            <person name="Finy P."/>
            <person name="Geml J."/>
            <person name="Haridas S."/>
            <person name="Hughes K."/>
            <person name="Justo A."/>
            <person name="Karasinski D."/>
            <person name="Kautmanova I."/>
            <person name="Kiss B."/>
            <person name="Kocsube S."/>
            <person name="Kotiranta H."/>
            <person name="LaButti K.M."/>
            <person name="Lechner B.E."/>
            <person name="Liimatainen K."/>
            <person name="Lipzen A."/>
            <person name="Lukacs Z."/>
            <person name="Mihaltcheva S."/>
            <person name="Morgado L.N."/>
            <person name="Niskanen T."/>
            <person name="Noordeloos M.E."/>
            <person name="Ohm R.A."/>
            <person name="Ortiz-Santana B."/>
            <person name="Ovrebo C."/>
            <person name="Racz N."/>
            <person name="Riley R."/>
            <person name="Savchenko A."/>
            <person name="Shiryaev A."/>
            <person name="Soop K."/>
            <person name="Spirin V."/>
            <person name="Szebenyi C."/>
            <person name="Tomsovsky M."/>
            <person name="Tulloss R.E."/>
            <person name="Uehling J."/>
            <person name="Grigoriev I.V."/>
            <person name="Vagvolgyi C."/>
            <person name="Papp T."/>
            <person name="Martin F.M."/>
            <person name="Miettinen O."/>
            <person name="Hibbett D.S."/>
            <person name="Nagy L.G."/>
        </authorList>
    </citation>
    <scope>NUCLEOTIDE SEQUENCE [LARGE SCALE GENOMIC DNA]</scope>
    <source>
        <strain evidence="1 2">CBS 121175</strain>
    </source>
</reference>
<keyword evidence="2" id="KW-1185">Reference proteome</keyword>
<evidence type="ECO:0008006" key="3">
    <source>
        <dbReference type="Google" id="ProtNLM"/>
    </source>
</evidence>
<dbReference type="AlphaFoldDB" id="A0A5C3KW79"/>
<dbReference type="Proteomes" id="UP000307440">
    <property type="component" value="Unassembled WGS sequence"/>
</dbReference>
<gene>
    <name evidence="1" type="ORF">FA15DRAFT_669269</name>
</gene>